<sequence>MNDKALRSRVKLFGTLLGNVLREQEGGRVFLAVERLRKGYIHLHKENDPHKHAQLNRFIKTMDPELATHVVRAFSTYFSLVNIAEEAFKHQQRRREVRTNGPLWNGSFDSTIRDFQAEGMTLTELQTLLGEIKYIPVITAHPTESRRRTIMEILRRIFVKSEQLDDPRLSRQERDTVTQSIQDQIQLLWKTDEVRVHKPQVQDEIRNGIYYFQDSLFQAVPQTYRFMEDAINRTYLKDTSKQQSINIPSFLRFGSWIGGDRDGNPNVKPETTKFALRLQSRAIALEYIRRVSSLHLVLTHSVLLCKPSRDLLESIDSDQLYGLAVFGDNPNRFINEPYRRKLFVMRYRLEQNLIALKRRLQDRAIGDIHHGYSSEDEFLSELQIIRNSLASHGDANIANGELKDLIRLVETFGFYLLALDIRQESTRHTDAVSDIIKNVRFLKDQRYEDLDEPSKTKVLCDLISADNTLGLELQQLSESTQETLQVFHVMKEMQNEVSAKAFGNYVISMTHTTNHILEVMCLARQAGLVEKKRTGWRCHIRITPLFETIEDLQHIEEVMSALLDNTTYRALLKATNNQQEIMLGYSDSCKDGGIFASACALLDAQRKITKICKDRNVSFRLFHGRGGTVGRGGGPTNEAIMAQPRGTVSGQIKFTEQGEVLSYKYSNSETAAYELTMGVTGLMKASSHIVRPNEQTSTSYSKTFQELAAIGEKRYRQLTSETEGFLDYFYESTPVSEIGLLNIGSRPSHRKTKDRSKDSIRAIPWVFGWAQSRHTLPAWFGIGSALKEWHQNSEDKTKALSTMYQECAAFRVLLDNTQMALSKGNLTIAREYAKLSENKALSEKLFDIITEEYQRTTQEILSISGNEKLMSDNPALALSIERRDPYLDPLNYIQIALLERTRNTDIREEERARWRDPLLRSINAIAAGMRNTG</sequence>
<dbReference type="EC" id="4.1.1.31" evidence="3"/>
<keyword evidence="5 7" id="KW-0456">Lyase</keyword>
<evidence type="ECO:0000256" key="1">
    <source>
        <dbReference type="ARBA" id="ARBA00001946"/>
    </source>
</evidence>
<dbReference type="PROSITE" id="PS00781">
    <property type="entry name" value="PEPCASE_1"/>
    <property type="match status" value="1"/>
</dbReference>
<dbReference type="Gene3D" id="1.20.1440.90">
    <property type="entry name" value="Phosphoenolpyruvate/pyruvate domain"/>
    <property type="match status" value="1"/>
</dbReference>
<reference evidence="7" key="1">
    <citation type="submission" date="2018-06" db="EMBL/GenBank/DDBJ databases">
        <authorList>
            <person name="Zhirakovskaya E."/>
        </authorList>
    </citation>
    <scope>NUCLEOTIDE SEQUENCE</scope>
</reference>
<evidence type="ECO:0000256" key="2">
    <source>
        <dbReference type="ARBA" id="ARBA00008346"/>
    </source>
</evidence>
<comment type="cofactor">
    <cofactor evidence="1">
        <name>Mg(2+)</name>
        <dbReference type="ChEBI" id="CHEBI:18420"/>
    </cofactor>
</comment>
<comment type="similarity">
    <text evidence="2">Belongs to the PEPCase type 1 family.</text>
</comment>
<dbReference type="InterPro" id="IPR022805">
    <property type="entry name" value="PEP_COase_bac/pln-type"/>
</dbReference>
<dbReference type="PANTHER" id="PTHR30523">
    <property type="entry name" value="PHOSPHOENOLPYRUVATE CARBOXYLASE"/>
    <property type="match status" value="1"/>
</dbReference>
<dbReference type="Pfam" id="PF00311">
    <property type="entry name" value="PEPcase"/>
    <property type="match status" value="1"/>
</dbReference>
<accession>A0A3B0YRS3</accession>
<dbReference type="GO" id="GO:0006099">
    <property type="term" value="P:tricarboxylic acid cycle"/>
    <property type="evidence" value="ECO:0007669"/>
    <property type="project" value="InterPro"/>
</dbReference>
<dbReference type="PANTHER" id="PTHR30523:SF46">
    <property type="entry name" value="PHOSPHOENOLPYRUVATE CARBOXYLASE"/>
    <property type="match status" value="1"/>
</dbReference>
<dbReference type="NCBIfam" id="NF000584">
    <property type="entry name" value="PRK00009.1"/>
    <property type="match status" value="1"/>
</dbReference>
<dbReference type="GO" id="GO:0005829">
    <property type="term" value="C:cytosol"/>
    <property type="evidence" value="ECO:0007669"/>
    <property type="project" value="TreeGrafter"/>
</dbReference>
<evidence type="ECO:0000256" key="3">
    <source>
        <dbReference type="ARBA" id="ARBA00012305"/>
    </source>
</evidence>
<dbReference type="GO" id="GO:0008964">
    <property type="term" value="F:phosphoenolpyruvate carboxylase activity"/>
    <property type="evidence" value="ECO:0007669"/>
    <property type="project" value="UniProtKB-EC"/>
</dbReference>
<dbReference type="SUPFAM" id="SSF51621">
    <property type="entry name" value="Phosphoenolpyruvate/pyruvate domain"/>
    <property type="match status" value="1"/>
</dbReference>
<evidence type="ECO:0000256" key="6">
    <source>
        <dbReference type="ARBA" id="ARBA00023300"/>
    </source>
</evidence>
<proteinExistence type="inferred from homology"/>
<keyword evidence="4" id="KW-0460">Magnesium</keyword>
<dbReference type="InterPro" id="IPR015813">
    <property type="entry name" value="Pyrv/PenolPyrv_kinase-like_dom"/>
</dbReference>
<evidence type="ECO:0000256" key="5">
    <source>
        <dbReference type="ARBA" id="ARBA00023239"/>
    </source>
</evidence>
<gene>
    <name evidence="7" type="ORF">MNBD_GAMMA16-2110</name>
</gene>
<dbReference type="PROSITE" id="PS00393">
    <property type="entry name" value="PEPCASE_2"/>
    <property type="match status" value="1"/>
</dbReference>
<dbReference type="InterPro" id="IPR021135">
    <property type="entry name" value="PEP_COase"/>
</dbReference>
<protein>
    <recommendedName>
        <fullName evidence="3">phosphoenolpyruvate carboxylase</fullName>
        <ecNumber evidence="3">4.1.1.31</ecNumber>
    </recommendedName>
</protein>
<dbReference type="EMBL" id="UOFO01000010">
    <property type="protein sequence ID" value="VAW83585.1"/>
    <property type="molecule type" value="Genomic_DNA"/>
</dbReference>
<dbReference type="AlphaFoldDB" id="A0A3B0YRS3"/>
<keyword evidence="7" id="KW-0670">Pyruvate</keyword>
<keyword evidence="6" id="KW-0120">Carbon dioxide fixation</keyword>
<dbReference type="InterPro" id="IPR018129">
    <property type="entry name" value="PEP_COase_Lys_AS"/>
</dbReference>
<name>A0A3B0YRS3_9ZZZZ</name>
<dbReference type="InterPro" id="IPR033129">
    <property type="entry name" value="PEPCASE_His_AS"/>
</dbReference>
<dbReference type="PRINTS" id="PR00150">
    <property type="entry name" value="PEPCARBXLASE"/>
</dbReference>
<evidence type="ECO:0000313" key="7">
    <source>
        <dbReference type="EMBL" id="VAW83585.1"/>
    </source>
</evidence>
<dbReference type="GO" id="GO:0015977">
    <property type="term" value="P:carbon fixation"/>
    <property type="evidence" value="ECO:0007669"/>
    <property type="project" value="UniProtKB-KW"/>
</dbReference>
<evidence type="ECO:0000256" key="4">
    <source>
        <dbReference type="ARBA" id="ARBA00022842"/>
    </source>
</evidence>
<organism evidence="7">
    <name type="scientific">hydrothermal vent metagenome</name>
    <dbReference type="NCBI Taxonomy" id="652676"/>
    <lineage>
        <taxon>unclassified sequences</taxon>
        <taxon>metagenomes</taxon>
        <taxon>ecological metagenomes</taxon>
    </lineage>
</organism>
<dbReference type="HAMAP" id="MF_00595">
    <property type="entry name" value="PEPcase_type1"/>
    <property type="match status" value="1"/>
</dbReference>